<dbReference type="EMBL" id="JWZX01002445">
    <property type="protein sequence ID" value="KOO29241.1"/>
    <property type="molecule type" value="Genomic_DNA"/>
</dbReference>
<name>A0A0M0JRL2_9EUKA</name>
<dbReference type="SUPFAM" id="SSF57850">
    <property type="entry name" value="RING/U-box"/>
    <property type="match status" value="2"/>
</dbReference>
<dbReference type="Pfam" id="PF04564">
    <property type="entry name" value="U-box"/>
    <property type="match status" value="2"/>
</dbReference>
<feature type="compositionally biased region" description="Low complexity" evidence="1">
    <location>
        <begin position="700"/>
        <end position="709"/>
    </location>
</feature>
<dbReference type="InterPro" id="IPR019734">
    <property type="entry name" value="TPR_rpt"/>
</dbReference>
<dbReference type="InterPro" id="IPR013083">
    <property type="entry name" value="Znf_RING/FYVE/PHD"/>
</dbReference>
<gene>
    <name evidence="3" type="ORF">Ctob_004843</name>
</gene>
<sequence length="1433" mass="154114">MGFGETKWFPKATLHPSDSVIEDLLDGDEGRRPLSSKAARVLPVTVVESPREEGEDGLSLAYSTEKKKKKDKYLCPISHEVMLDPVSGPDGHTYERANIETWLQTHDTSPSTGAKLPHKLLSSNLALRQMIQKSMTSHAPAQYLCPISHEVMLDPVSGPDGHTYERANIESWLQTHDTSPSTGAKLPHKLLSSNLALRQMIQKSMTAQLKVLAPVKKEEQAFLQTLARAAADAKPGGNMKASLDGLCALASHEREAVAAAMLHDSQFLIPAAKATERKSEFERLTSQMMLARAEQYALLEQHADAISDYTALLPPPLGRATKALELQGDKMADALMARAKSSEASNLFDKAMADLKFLTENFPNLSDAFLALAALHKRLNQDKPQLAAMSKAAILRPGDPHLAVQASSLAEKLGDRTQGIGLLSTILKKGSTPETLFKRARLRVDVATNEPKSAFEREALFAGAAEDLSQVLKHQPQHAMALLCRGCIEGCGPKRKRALDDLATAAELFEGDEVAKEKPGYVAQAWKCHVARGIIYESGGDFTGAVSEYLLAARKQPNSGFPLVAAALCHAHFAGDDPVALYYCTRALTRERGCVRAYVVRAETFLRMGDMKRAYVDLRTALQARPEWTVLHALHARFLLVANRIQPAVRECWSLAQSWMALRRPPLVIAPPPPKSQAHAKGKPPAKGTDKPSDKGADKGGASAAPPDGGTAGGDKSAGGDKATGGATKAGGAGAGSTLSEPPVSLDRDGFVFSPGLGATMRIVPGEKLGGVSGATPEAVAKMASSLEGLMVELMAECALLLDRPLDAAALLLQLTEPPRKKVGEAPKPMNIFAGLAGGAPGGAAGGEARPLVVPPTRLALLATAWQCAGELGLAAEASARACSGPSMVQLINLSPAAQSLFWLRRGHLLIGMHRPVDAADAYRKALAALPTSAAAAEGHVWARHLCGAGDGDDGVNADRTLAADRPLSDRRIVREYDRLIEQHPWSVRVRLHYAHVLWRRHDYYCAASQLDHAAERAKAAQPHVRGIALAVRALVGLRAELPGTALEDLNEALGHVATTLDECIRHPLPPHARQLVHYVRGTCLLRIHDVPAAVKELELVDVRHALPKAEAESLAILGYSRPLRGRAALGAGVAYLCLRRIELARSRFLEAIVLRGGCGRTQFNRGVFHLVANEPEAAEADLLNCVKLLPTNVEAWVRKSQAIVRQEATFGSGGGARKVQLLMDYANALLIIDFAAEQKRKHEYAKAEAARDERRRKDKELDEQWRQSQRAAHGNAHVDSMGGPPLPPALSFGPEALVHKYGPSPTTAGTAVLAQSMGGGPPGKQRLAVTLPPGLRPGEELLVQHAGQQYRFTVPASLSTVTQCLIEVPRAPDRGATYAEIWQGRAETYLWTSQQVRASAEQPQDDAQDDAQVQDDAQEPAQDDAPAEPEEE</sequence>
<dbReference type="SMART" id="SM00504">
    <property type="entry name" value="Ubox"/>
    <property type="match status" value="2"/>
</dbReference>
<dbReference type="PROSITE" id="PS51698">
    <property type="entry name" value="U_BOX"/>
    <property type="match status" value="2"/>
</dbReference>
<evidence type="ECO:0000256" key="1">
    <source>
        <dbReference type="SAM" id="MobiDB-lite"/>
    </source>
</evidence>
<dbReference type="CDD" id="cd16655">
    <property type="entry name" value="RING-Ubox_WDSUB1-like"/>
    <property type="match status" value="2"/>
</dbReference>
<dbReference type="GO" id="GO:0016567">
    <property type="term" value="P:protein ubiquitination"/>
    <property type="evidence" value="ECO:0007669"/>
    <property type="project" value="InterPro"/>
</dbReference>
<keyword evidence="4" id="KW-1185">Reference proteome</keyword>
<feature type="region of interest" description="Disordered" evidence="1">
    <location>
        <begin position="1395"/>
        <end position="1433"/>
    </location>
</feature>
<evidence type="ECO:0000259" key="2">
    <source>
        <dbReference type="PROSITE" id="PS51698"/>
    </source>
</evidence>
<dbReference type="Gene3D" id="3.30.40.10">
    <property type="entry name" value="Zinc/RING finger domain, C3HC4 (zinc finger)"/>
    <property type="match status" value="2"/>
</dbReference>
<dbReference type="OrthoDB" id="10064100at2759"/>
<feature type="region of interest" description="Disordered" evidence="1">
    <location>
        <begin position="668"/>
        <end position="747"/>
    </location>
</feature>
<dbReference type="Gene3D" id="1.25.40.10">
    <property type="entry name" value="Tetratricopeptide repeat domain"/>
    <property type="match status" value="4"/>
</dbReference>
<organism evidence="3 4">
    <name type="scientific">Chrysochromulina tobinii</name>
    <dbReference type="NCBI Taxonomy" id="1460289"/>
    <lineage>
        <taxon>Eukaryota</taxon>
        <taxon>Haptista</taxon>
        <taxon>Haptophyta</taxon>
        <taxon>Prymnesiophyceae</taxon>
        <taxon>Prymnesiales</taxon>
        <taxon>Chrysochromulinaceae</taxon>
        <taxon>Chrysochromulina</taxon>
    </lineage>
</organism>
<dbReference type="SUPFAM" id="SSF48452">
    <property type="entry name" value="TPR-like"/>
    <property type="match status" value="4"/>
</dbReference>
<comment type="caution">
    <text evidence="3">The sequence shown here is derived from an EMBL/GenBank/DDBJ whole genome shotgun (WGS) entry which is preliminary data.</text>
</comment>
<dbReference type="PANTHER" id="PTHR46573:SF1">
    <property type="entry name" value="WD REPEAT, SAM AND U-BOX DOMAIN-CONTAINING PROTEIN 1"/>
    <property type="match status" value="1"/>
</dbReference>
<dbReference type="InterPro" id="IPR003613">
    <property type="entry name" value="Ubox_domain"/>
</dbReference>
<proteinExistence type="predicted"/>
<feature type="domain" description="U-box" evidence="2">
    <location>
        <begin position="138"/>
        <end position="211"/>
    </location>
</feature>
<feature type="region of interest" description="Disordered" evidence="1">
    <location>
        <begin position="1247"/>
        <end position="1290"/>
    </location>
</feature>
<dbReference type="Proteomes" id="UP000037460">
    <property type="component" value="Unassembled WGS sequence"/>
</dbReference>
<dbReference type="InterPro" id="IPR011990">
    <property type="entry name" value="TPR-like_helical_dom_sf"/>
</dbReference>
<dbReference type="PANTHER" id="PTHR46573">
    <property type="entry name" value="WD REPEAT, SAM AND U-BOX DOMAIN-CONTAINING PROTEIN 1"/>
    <property type="match status" value="1"/>
</dbReference>
<feature type="domain" description="U-box" evidence="2">
    <location>
        <begin position="68"/>
        <end position="141"/>
    </location>
</feature>
<protein>
    <submittedName>
        <fullName evidence="3">Vacuolar sorting protein 23a</fullName>
    </submittedName>
</protein>
<feature type="compositionally biased region" description="Acidic residues" evidence="1">
    <location>
        <begin position="1404"/>
        <end position="1433"/>
    </location>
</feature>
<reference evidence="4" key="1">
    <citation type="journal article" date="2015" name="PLoS Genet.">
        <title>Genome Sequence and Transcriptome Analyses of Chrysochromulina tobin: Metabolic Tools for Enhanced Algal Fitness in the Prominent Order Prymnesiales (Haptophyceae).</title>
        <authorList>
            <person name="Hovde B.T."/>
            <person name="Deodato C.R."/>
            <person name="Hunsperger H.M."/>
            <person name="Ryken S.A."/>
            <person name="Yost W."/>
            <person name="Jha R.K."/>
            <person name="Patterson J."/>
            <person name="Monnat R.J. Jr."/>
            <person name="Barlow S.B."/>
            <person name="Starkenburg S.R."/>
            <person name="Cattolico R.A."/>
        </authorList>
    </citation>
    <scope>NUCLEOTIDE SEQUENCE</scope>
    <source>
        <strain evidence="4">CCMP291</strain>
    </source>
</reference>
<evidence type="ECO:0000313" key="3">
    <source>
        <dbReference type="EMBL" id="KOO29241.1"/>
    </source>
</evidence>
<dbReference type="SMART" id="SM00028">
    <property type="entry name" value="TPR"/>
    <property type="match status" value="6"/>
</dbReference>
<feature type="compositionally biased region" description="Basic and acidic residues" evidence="1">
    <location>
        <begin position="1247"/>
        <end position="1266"/>
    </location>
</feature>
<dbReference type="GO" id="GO:0004842">
    <property type="term" value="F:ubiquitin-protein transferase activity"/>
    <property type="evidence" value="ECO:0007669"/>
    <property type="project" value="InterPro"/>
</dbReference>
<dbReference type="InterPro" id="IPR052085">
    <property type="entry name" value="WD-SAM-U-box"/>
</dbReference>
<feature type="compositionally biased region" description="Basic and acidic residues" evidence="1">
    <location>
        <begin position="688"/>
        <end position="698"/>
    </location>
</feature>
<accession>A0A0M0JRL2</accession>
<evidence type="ECO:0000313" key="4">
    <source>
        <dbReference type="Proteomes" id="UP000037460"/>
    </source>
</evidence>